<dbReference type="GO" id="GO:0010874">
    <property type="term" value="P:regulation of cholesterol efflux"/>
    <property type="evidence" value="ECO:0007669"/>
    <property type="project" value="TreeGrafter"/>
</dbReference>
<dbReference type="AlphaFoldDB" id="A0A8C3WVM6"/>
<name>A0A8C3WVM6_9CETA</name>
<evidence type="ECO:0000256" key="2">
    <source>
        <dbReference type="ARBA" id="ARBA00022803"/>
    </source>
</evidence>
<evidence type="ECO:0000313" key="5">
    <source>
        <dbReference type="Proteomes" id="UP000694540"/>
    </source>
</evidence>
<feature type="repeat" description="TPR" evidence="3">
    <location>
        <begin position="537"/>
        <end position="570"/>
    </location>
</feature>
<evidence type="ECO:0000313" key="4">
    <source>
        <dbReference type="Ensembl" id="ENSCWAP00000020482.1"/>
    </source>
</evidence>
<accession>A0A8C3WVM6</accession>
<dbReference type="PANTHER" id="PTHR31859">
    <property type="entry name" value="TETRATRICOPEPTIDE REPEAT PROTEIN 39 FAMILY MEMBER"/>
    <property type="match status" value="1"/>
</dbReference>
<organism evidence="4 5">
    <name type="scientific">Catagonus wagneri</name>
    <name type="common">Chacoan peccary</name>
    <dbReference type="NCBI Taxonomy" id="51154"/>
    <lineage>
        <taxon>Eukaryota</taxon>
        <taxon>Metazoa</taxon>
        <taxon>Chordata</taxon>
        <taxon>Craniata</taxon>
        <taxon>Vertebrata</taxon>
        <taxon>Euteleostomi</taxon>
        <taxon>Mammalia</taxon>
        <taxon>Eutheria</taxon>
        <taxon>Laurasiatheria</taxon>
        <taxon>Artiodactyla</taxon>
        <taxon>Suina</taxon>
        <taxon>Tayassuidae</taxon>
        <taxon>Catagonus</taxon>
    </lineage>
</organism>
<dbReference type="InterPro" id="IPR011990">
    <property type="entry name" value="TPR-like_helical_dom_sf"/>
</dbReference>
<dbReference type="Ensembl" id="ENSCWAT00000022219.1">
    <property type="protein sequence ID" value="ENSCWAP00000020482.1"/>
    <property type="gene ID" value="ENSCWAG00000015660.1"/>
</dbReference>
<dbReference type="InterPro" id="IPR019734">
    <property type="entry name" value="TPR_rpt"/>
</dbReference>
<proteinExistence type="inferred from homology"/>
<evidence type="ECO:0000256" key="3">
    <source>
        <dbReference type="PROSITE-ProRule" id="PRU00339"/>
    </source>
</evidence>
<reference evidence="4" key="1">
    <citation type="submission" date="2025-08" db="UniProtKB">
        <authorList>
            <consortium name="Ensembl"/>
        </authorList>
    </citation>
    <scope>IDENTIFICATION</scope>
</reference>
<dbReference type="GeneTree" id="ENSGT00950000182917"/>
<evidence type="ECO:0000256" key="1">
    <source>
        <dbReference type="ARBA" id="ARBA00006400"/>
    </source>
</evidence>
<dbReference type="SMART" id="SM00028">
    <property type="entry name" value="TPR"/>
    <property type="match status" value="2"/>
</dbReference>
<dbReference type="PANTHER" id="PTHR31859:SF5">
    <property type="entry name" value="TETRATRICOPEPTIDE REPEAT DOMAIN 39D"/>
    <property type="match status" value="1"/>
</dbReference>
<protein>
    <recommendedName>
        <fullName evidence="6">Tetratricopeptide repeat protein 39B</fullName>
    </recommendedName>
</protein>
<dbReference type="GO" id="GO:0042632">
    <property type="term" value="P:cholesterol homeostasis"/>
    <property type="evidence" value="ECO:0007669"/>
    <property type="project" value="TreeGrafter"/>
</dbReference>
<dbReference type="Proteomes" id="UP000694540">
    <property type="component" value="Unplaced"/>
</dbReference>
<comment type="similarity">
    <text evidence="1">Belongs to the TTC39 family.</text>
</comment>
<reference evidence="4" key="2">
    <citation type="submission" date="2025-09" db="UniProtKB">
        <authorList>
            <consortium name="Ensembl"/>
        </authorList>
    </citation>
    <scope>IDENTIFICATION</scope>
</reference>
<evidence type="ECO:0008006" key="6">
    <source>
        <dbReference type="Google" id="ProtNLM"/>
    </source>
</evidence>
<dbReference type="Gene3D" id="1.25.40.10">
    <property type="entry name" value="Tetratricopeptide repeat domain"/>
    <property type="match status" value="1"/>
</dbReference>
<dbReference type="InterPro" id="IPR019412">
    <property type="entry name" value="IML2/TPR_39"/>
</dbReference>
<dbReference type="SUPFAM" id="SSF48452">
    <property type="entry name" value="TPR-like"/>
    <property type="match status" value="1"/>
</dbReference>
<keyword evidence="2 3" id="KW-0802">TPR repeat</keyword>
<keyword evidence="5" id="KW-1185">Reference proteome</keyword>
<dbReference type="Pfam" id="PF10300">
    <property type="entry name" value="Iml2-TPR_39"/>
    <property type="match status" value="1"/>
</dbReference>
<dbReference type="GO" id="GO:0010887">
    <property type="term" value="P:negative regulation of cholesterol storage"/>
    <property type="evidence" value="ECO:0007669"/>
    <property type="project" value="TreeGrafter"/>
</dbReference>
<sequence length="617" mass="71325">MQGNLSSLHSTFQVQSPVQLATIFYQDLVVCESICKQRSITKNSNGMDLSSLEECTTGLYLFLNNRFSDAINLIYPWSKNSIYHALIYSILMVVKAILTFDPQDIEIGMTAAKEALRTCNNFRRKSRMMSLSRIVTKQGIKAIKEEELHAEVCYAECLILKSTVMFIQDDSVLSFLKSGINIGLSYQIYKDCQQVLTQIHNYQSKTYKHLVGGIKFGLGAFNLMLSLVPPKTLKLLNIVGYSGDREVGLTLLHESASESHINNILSVLTLLFYYNYISVTFCVEKDHSSAIENLSLIYLHKFPNCVILKFFHARFSMLKGSFKHAQLTLEECIFIQNEWKQVHHLCYWELMCCHIFLLEWRQAYHYADLLFQNSRWSKAIYSFAKASLLAVLPSDFLKSVSEDMSSLFLNVDNLRIRILGTSVPIEKFVAEKGQRYGSTASWFTAQPILEFMYAWSGFRVMSKRLELISTWLSIIDKGEELLRENPNKEYGIDDISLLNLLKGLCLKYLGNFSMAEDCFNRVIQKEKLLKYDHYLVPYSYYELGILYYLKGDYSSAMKNLENIKNYKDYSMEARLQFRAHAAAKNVTSNKEERNWLLLFSLSFSIPIKWNVLDWQME</sequence>
<dbReference type="PROSITE" id="PS50005">
    <property type="entry name" value="TPR"/>
    <property type="match status" value="1"/>
</dbReference>
<dbReference type="GO" id="GO:0090181">
    <property type="term" value="P:regulation of cholesterol metabolic process"/>
    <property type="evidence" value="ECO:0007669"/>
    <property type="project" value="TreeGrafter"/>
</dbReference>